<dbReference type="RefSeq" id="WP_091241699.1">
    <property type="nucleotide sequence ID" value="NZ_FNAG01000004.1"/>
</dbReference>
<keyword evidence="1" id="KW-0732">Signal</keyword>
<dbReference type="SUPFAM" id="SSF51126">
    <property type="entry name" value="Pectin lyase-like"/>
    <property type="match status" value="1"/>
</dbReference>
<feature type="signal peptide" evidence="1">
    <location>
        <begin position="1"/>
        <end position="25"/>
    </location>
</feature>
<accession>A0A1G6W1N5</accession>
<sequence length="311" mass="30901">MRLPVRPAVLLGLLLLCLLPAFAQAQATRTWVSGVGDDANPCSRTAPCRTFAGAIGKTAAGGLISVLDPGAYGTVTITKAMTIESEGDIAGVLFSGSNGIVINAGANDVVSLRGLSLNGAGTGLSGVRFLAGKALIIEDLSIESMTTHGVDFQPAGPASLVMRKVQIRSVGGTAGADAAVHIKPGVAGSAAIQLERLQIAEAEVGLLLQGPVSGDVRDSTIQGAAFYGVHALASAAAAVDLHIGNCSVIDSAEAGVRVEGVGGVLRLSGSTVTGNALGLQSVAGGQLLSYGDNRVSGNLSNGAPTGTLGRL</sequence>
<reference evidence="2 3" key="1">
    <citation type="submission" date="2016-10" db="EMBL/GenBank/DDBJ databases">
        <authorList>
            <person name="de Groot N.N."/>
        </authorList>
    </citation>
    <scope>NUCLEOTIDE SEQUENCE [LARGE SCALE GENOMIC DNA]</scope>
    <source>
        <strain evidence="2 3">DSM 16957</strain>
    </source>
</reference>
<dbReference type="InterPro" id="IPR012334">
    <property type="entry name" value="Pectin_lyas_fold"/>
</dbReference>
<dbReference type="Gene3D" id="2.160.20.10">
    <property type="entry name" value="Single-stranded right-handed beta-helix, Pectin lyase-like"/>
    <property type="match status" value="1"/>
</dbReference>
<dbReference type="OrthoDB" id="5498325at2"/>
<evidence type="ECO:0000313" key="3">
    <source>
        <dbReference type="Proteomes" id="UP000199603"/>
    </source>
</evidence>
<keyword evidence="3" id="KW-1185">Reference proteome</keyword>
<proteinExistence type="predicted"/>
<dbReference type="STRING" id="265719.SAMN04488509_10475"/>
<evidence type="ECO:0000256" key="1">
    <source>
        <dbReference type="SAM" id="SignalP"/>
    </source>
</evidence>
<protein>
    <recommendedName>
        <fullName evidence="4">Right handed beta helix region</fullName>
    </recommendedName>
</protein>
<dbReference type="InterPro" id="IPR011050">
    <property type="entry name" value="Pectin_lyase_fold/virulence"/>
</dbReference>
<evidence type="ECO:0008006" key="4">
    <source>
        <dbReference type="Google" id="ProtNLM"/>
    </source>
</evidence>
<dbReference type="Proteomes" id="UP000199603">
    <property type="component" value="Unassembled WGS sequence"/>
</dbReference>
<organism evidence="2 3">
    <name type="scientific">Aquimonas voraii</name>
    <dbReference type="NCBI Taxonomy" id="265719"/>
    <lineage>
        <taxon>Bacteria</taxon>
        <taxon>Pseudomonadati</taxon>
        <taxon>Pseudomonadota</taxon>
        <taxon>Gammaproteobacteria</taxon>
        <taxon>Lysobacterales</taxon>
        <taxon>Lysobacteraceae</taxon>
        <taxon>Aquimonas</taxon>
    </lineage>
</organism>
<dbReference type="EMBL" id="FNAG01000004">
    <property type="protein sequence ID" value="SDD59694.1"/>
    <property type="molecule type" value="Genomic_DNA"/>
</dbReference>
<evidence type="ECO:0000313" key="2">
    <source>
        <dbReference type="EMBL" id="SDD59694.1"/>
    </source>
</evidence>
<dbReference type="AlphaFoldDB" id="A0A1G6W1N5"/>
<feature type="chain" id="PRO_5011775284" description="Right handed beta helix region" evidence="1">
    <location>
        <begin position="26"/>
        <end position="311"/>
    </location>
</feature>
<gene>
    <name evidence="2" type="ORF">SAMN04488509_10475</name>
</gene>
<name>A0A1G6W1N5_9GAMM</name>